<feature type="compositionally biased region" description="Basic and acidic residues" evidence="1">
    <location>
        <begin position="523"/>
        <end position="532"/>
    </location>
</feature>
<feature type="compositionally biased region" description="Basic residues" evidence="1">
    <location>
        <begin position="549"/>
        <end position="559"/>
    </location>
</feature>
<organism evidence="2 3">
    <name type="scientific">Pararge aegeria aegeria</name>
    <dbReference type="NCBI Taxonomy" id="348720"/>
    <lineage>
        <taxon>Eukaryota</taxon>
        <taxon>Metazoa</taxon>
        <taxon>Ecdysozoa</taxon>
        <taxon>Arthropoda</taxon>
        <taxon>Hexapoda</taxon>
        <taxon>Insecta</taxon>
        <taxon>Pterygota</taxon>
        <taxon>Neoptera</taxon>
        <taxon>Endopterygota</taxon>
        <taxon>Lepidoptera</taxon>
        <taxon>Glossata</taxon>
        <taxon>Ditrysia</taxon>
        <taxon>Papilionoidea</taxon>
        <taxon>Nymphalidae</taxon>
        <taxon>Satyrinae</taxon>
        <taxon>Satyrini</taxon>
        <taxon>Parargina</taxon>
        <taxon>Pararge</taxon>
    </lineage>
</organism>
<dbReference type="OrthoDB" id="7491652at2759"/>
<evidence type="ECO:0000313" key="2">
    <source>
        <dbReference type="EMBL" id="CAH2229333.1"/>
    </source>
</evidence>
<keyword evidence="3" id="KW-1185">Reference proteome</keyword>
<accession>A0A8S4R3M2</accession>
<dbReference type="Proteomes" id="UP000838756">
    <property type="component" value="Unassembled WGS sequence"/>
</dbReference>
<reference evidence="2" key="1">
    <citation type="submission" date="2022-03" db="EMBL/GenBank/DDBJ databases">
        <authorList>
            <person name="Lindestad O."/>
        </authorList>
    </citation>
    <scope>NUCLEOTIDE SEQUENCE</scope>
</reference>
<evidence type="ECO:0000313" key="3">
    <source>
        <dbReference type="Proteomes" id="UP000838756"/>
    </source>
</evidence>
<feature type="compositionally biased region" description="Acidic residues" evidence="1">
    <location>
        <begin position="138"/>
        <end position="149"/>
    </location>
</feature>
<proteinExistence type="predicted"/>
<dbReference type="EMBL" id="CAKXAJ010024711">
    <property type="protein sequence ID" value="CAH2229333.1"/>
    <property type="molecule type" value="Genomic_DNA"/>
</dbReference>
<sequence length="1169" mass="131743">MVTHSASKHKKVEINRDTDLKHISHESQIDDTISLNTKVREEAISVNSENLMKVKEPQKKRRFEYREKCFNNSDTKSDLSQEKKTTYEEMETCNTCSDLLKYKVKVTLRQHLDGTEWEEKETITTTKVKRGPTVTSMPDDDDIASDECSEEKKLEEIEREDNFRLKRFKELKIKKNKEKEGTIFTTCACQYLETGDSLQPPGMGFDKDKLENTQMEVPETVCCNTNMTNKKNNDLKMPEKQPITENTDEQRQNDIEYTNRDIRYILSTCNSTAMAQYEDPCVCVSSSTIDSGAKVDSKNNKYIFSSCQKISDYCRCESVNSKPFASPFTKSQEKISEFDTSCSCEKQGIPQIVEPVCSCEPQVKPQIGNPVCSCMSLKQPVCSCKPPVKPQITETTCSCESLKKLQVKEPKVSFANEKIQVENLKNSRQLSGSQHKRETFVPAKPDFDSVRDNQQEKRQNFCSCQQPVQSIVYVNNKITQTKDSTNSIQSCGMLQNFTPRPSLTKEDGLKKGNEYILSSYKTKSETNARTRSDLQAQGKVIEGAESRSSGRKSPIKRSTKQTQYEKSMTKNKSDTWKALRPRTKVSLQDKEVQTRSQCELPSKTIGCSATSCAQKFDEFKRTFKEIIKMMKEPVQGGNIRGEHNAKPVKKEMEIISNSCARKKSLKPVSRTSSTASAGSRNADQKKCSKESSALTISQSNSITSADLSRPVTERESLVREVNLNSGETCSKGSNKSVESSTINFKSCESTKSESSSYTGNVKNTNRETFTPASNSCKIKIVTKTDDEITKNENKVSLTPSTFNIIKQIIIGLSKTEASKETRELKQDQSTRITTCSYGLKDSIDNTKKSNSVCSYPSKIDNPSSCSCKYAILIPQNCKCSYHKEISDISTRESLSLCCNKPRSLPTIKSPSKCACARSVKEKPALIQTAIGQKQSQEYCYQKSKTSSEKLASKVEAKLSNCSCNEVTKAISGNRPYSCQFKNNIMEEKSNISKCEQEQSNGSLKEWEIHNGFCKSTRSMKSKSDSCHIYSKFSNHQSSGTHDENNSLHKKSLRFSDSITRNQSCSCSCLMKKLSNDSIESCLNLNKSTSCTKSESKNVLYSETQVDASTSTRRSDKYDVRPLKLLMDRKKVNYTCKSDTAIIKAYKKPNSCNPLNRSCSFNDDRRRKYQ</sequence>
<name>A0A8S4R3M2_9NEOP</name>
<feature type="compositionally biased region" description="Polar residues" evidence="1">
    <location>
        <begin position="690"/>
        <end position="706"/>
    </location>
</feature>
<dbReference type="AlphaFoldDB" id="A0A8S4R3M2"/>
<feature type="region of interest" description="Disordered" evidence="1">
    <location>
        <begin position="130"/>
        <end position="150"/>
    </location>
</feature>
<feature type="region of interest" description="Disordered" evidence="1">
    <location>
        <begin position="523"/>
        <end position="574"/>
    </location>
</feature>
<gene>
    <name evidence="2" type="primary">jg17082</name>
    <name evidence="2" type="ORF">PAEG_LOCUS8815</name>
</gene>
<protein>
    <submittedName>
        <fullName evidence="2">Jg17082 protein</fullName>
    </submittedName>
</protein>
<feature type="compositionally biased region" description="Low complexity" evidence="1">
    <location>
        <begin position="669"/>
        <end position="680"/>
    </location>
</feature>
<evidence type="ECO:0000256" key="1">
    <source>
        <dbReference type="SAM" id="MobiDB-lite"/>
    </source>
</evidence>
<feature type="region of interest" description="Disordered" evidence="1">
    <location>
        <begin position="657"/>
        <end position="714"/>
    </location>
</feature>
<comment type="caution">
    <text evidence="2">The sequence shown here is derived from an EMBL/GenBank/DDBJ whole genome shotgun (WGS) entry which is preliminary data.</text>
</comment>